<evidence type="ECO:0000256" key="1">
    <source>
        <dbReference type="ARBA" id="ARBA00022723"/>
    </source>
</evidence>
<evidence type="ECO:0000256" key="2">
    <source>
        <dbReference type="ARBA" id="ARBA00023004"/>
    </source>
</evidence>
<keyword evidence="1" id="KW-0479">Metal-binding</keyword>
<dbReference type="SUPFAM" id="SSF54862">
    <property type="entry name" value="4Fe-4S ferredoxins"/>
    <property type="match status" value="1"/>
</dbReference>
<dbReference type="EMBL" id="JARYZI010000009">
    <property type="protein sequence ID" value="MDH8679053.1"/>
    <property type="molecule type" value="Genomic_DNA"/>
</dbReference>
<protein>
    <submittedName>
        <fullName evidence="5">4Fe-4S binding protein</fullName>
    </submittedName>
</protein>
<name>A0ABT6NF45_9FIRM</name>
<dbReference type="Gene3D" id="3.30.70.20">
    <property type="match status" value="1"/>
</dbReference>
<gene>
    <name evidence="5" type="ORF">QE109_12910</name>
</gene>
<keyword evidence="2" id="KW-0408">Iron</keyword>
<comment type="caution">
    <text evidence="5">The sequence shown here is derived from an EMBL/GenBank/DDBJ whole genome shotgun (WGS) entry which is preliminary data.</text>
</comment>
<dbReference type="Pfam" id="PF00037">
    <property type="entry name" value="Fer4"/>
    <property type="match status" value="1"/>
</dbReference>
<reference evidence="5 6" key="1">
    <citation type="submission" date="2023-04" db="EMBL/GenBank/DDBJ databases">
        <title>Fusibacter bizertensis strain WBS, isolated from littoral bottom sediments of the Arctic seas - biochemical and genomic analysis.</title>
        <authorList>
            <person name="Brioukhanov A.L."/>
        </authorList>
    </citation>
    <scope>NUCLEOTIDE SEQUENCE [LARGE SCALE GENOMIC DNA]</scope>
    <source>
        <strain evidence="5 6">WBS</strain>
    </source>
</reference>
<dbReference type="InterPro" id="IPR017900">
    <property type="entry name" value="4Fe4S_Fe_S_CS"/>
</dbReference>
<sequence>MSNDLKLVVKLNRCPQNHPCPAIRVCPVDAMRQIGYGAPTVDMDKCIKCGKCIRFCPTRALVLE</sequence>
<keyword evidence="3" id="KW-0411">Iron-sulfur</keyword>
<dbReference type="InterPro" id="IPR017896">
    <property type="entry name" value="4Fe4S_Fe-S-bd"/>
</dbReference>
<evidence type="ECO:0000256" key="3">
    <source>
        <dbReference type="ARBA" id="ARBA00023014"/>
    </source>
</evidence>
<evidence type="ECO:0000313" key="5">
    <source>
        <dbReference type="EMBL" id="MDH8679053.1"/>
    </source>
</evidence>
<dbReference type="PROSITE" id="PS51379">
    <property type="entry name" value="4FE4S_FER_2"/>
    <property type="match status" value="1"/>
</dbReference>
<organism evidence="5 6">
    <name type="scientific">Fusibacter bizertensis</name>
    <dbReference type="NCBI Taxonomy" id="1488331"/>
    <lineage>
        <taxon>Bacteria</taxon>
        <taxon>Bacillati</taxon>
        <taxon>Bacillota</taxon>
        <taxon>Clostridia</taxon>
        <taxon>Eubacteriales</taxon>
        <taxon>Eubacteriales Family XII. Incertae Sedis</taxon>
        <taxon>Fusibacter</taxon>
    </lineage>
</organism>
<evidence type="ECO:0000313" key="6">
    <source>
        <dbReference type="Proteomes" id="UP001158045"/>
    </source>
</evidence>
<keyword evidence="6" id="KW-1185">Reference proteome</keyword>
<feature type="domain" description="4Fe-4S ferredoxin-type" evidence="4">
    <location>
        <begin position="37"/>
        <end position="64"/>
    </location>
</feature>
<dbReference type="Proteomes" id="UP001158045">
    <property type="component" value="Unassembled WGS sequence"/>
</dbReference>
<evidence type="ECO:0000259" key="4">
    <source>
        <dbReference type="PROSITE" id="PS51379"/>
    </source>
</evidence>
<accession>A0ABT6NF45</accession>
<dbReference type="PROSITE" id="PS00198">
    <property type="entry name" value="4FE4S_FER_1"/>
    <property type="match status" value="1"/>
</dbReference>
<dbReference type="RefSeq" id="WP_281094950.1">
    <property type="nucleotide sequence ID" value="NZ_JARYZI010000009.1"/>
</dbReference>
<proteinExistence type="predicted"/>